<dbReference type="Gene3D" id="3.90.550.10">
    <property type="entry name" value="Spore Coat Polysaccharide Biosynthesis Protein SpsA, Chain A"/>
    <property type="match status" value="1"/>
</dbReference>
<keyword evidence="2" id="KW-0328">Glycosyltransferase</keyword>
<keyword evidence="6" id="KW-1185">Reference proteome</keyword>
<dbReference type="InterPro" id="IPR001173">
    <property type="entry name" value="Glyco_trans_2-like"/>
</dbReference>
<organism evidence="5 6">
    <name type="scientific">Cytobacillus horneckiae</name>
    <dbReference type="NCBI Taxonomy" id="549687"/>
    <lineage>
        <taxon>Bacteria</taxon>
        <taxon>Bacillati</taxon>
        <taxon>Bacillota</taxon>
        <taxon>Bacilli</taxon>
        <taxon>Bacillales</taxon>
        <taxon>Bacillaceae</taxon>
        <taxon>Cytobacillus</taxon>
    </lineage>
</organism>
<proteinExistence type="inferred from homology"/>
<dbReference type="Proteomes" id="UP000233343">
    <property type="component" value="Unassembled WGS sequence"/>
</dbReference>
<evidence type="ECO:0000256" key="3">
    <source>
        <dbReference type="ARBA" id="ARBA00022679"/>
    </source>
</evidence>
<dbReference type="InterPro" id="IPR029044">
    <property type="entry name" value="Nucleotide-diphossugar_trans"/>
</dbReference>
<keyword evidence="3 5" id="KW-0808">Transferase</keyword>
<evidence type="ECO:0000256" key="1">
    <source>
        <dbReference type="ARBA" id="ARBA00006739"/>
    </source>
</evidence>
<dbReference type="PANTHER" id="PTHR22916">
    <property type="entry name" value="GLYCOSYLTRANSFERASE"/>
    <property type="match status" value="1"/>
</dbReference>
<name>A0A2N0ZE27_9BACI</name>
<dbReference type="Pfam" id="PF00535">
    <property type="entry name" value="Glycos_transf_2"/>
    <property type="match status" value="1"/>
</dbReference>
<evidence type="ECO:0000313" key="6">
    <source>
        <dbReference type="Proteomes" id="UP000233343"/>
    </source>
</evidence>
<reference evidence="5 6" key="1">
    <citation type="journal article" date="2010" name="Int. J. Syst. Evol. Microbiol.">
        <title>Bacillus horneckiae sp. nov., isolated from a spacecraft-assembly clean room.</title>
        <authorList>
            <person name="Vaishampayan P."/>
            <person name="Probst A."/>
            <person name="Krishnamurthi S."/>
            <person name="Ghosh S."/>
            <person name="Osman S."/>
            <person name="McDowall A."/>
            <person name="Ruckmani A."/>
            <person name="Mayilraj S."/>
            <person name="Venkateswaran K."/>
        </authorList>
    </citation>
    <scope>NUCLEOTIDE SEQUENCE [LARGE SCALE GENOMIC DNA]</scope>
    <source>
        <strain evidence="6">1PO1SC</strain>
    </source>
</reference>
<dbReference type="GO" id="GO:0016757">
    <property type="term" value="F:glycosyltransferase activity"/>
    <property type="evidence" value="ECO:0007669"/>
    <property type="project" value="UniProtKB-KW"/>
</dbReference>
<evidence type="ECO:0000259" key="4">
    <source>
        <dbReference type="Pfam" id="PF00535"/>
    </source>
</evidence>
<evidence type="ECO:0000313" key="5">
    <source>
        <dbReference type="EMBL" id="PKG27764.1"/>
    </source>
</evidence>
<gene>
    <name evidence="5" type="ORF">CWS20_16850</name>
</gene>
<dbReference type="CDD" id="cd00761">
    <property type="entry name" value="Glyco_tranf_GTA_type"/>
    <property type="match status" value="1"/>
</dbReference>
<evidence type="ECO:0000256" key="2">
    <source>
        <dbReference type="ARBA" id="ARBA00022676"/>
    </source>
</evidence>
<feature type="domain" description="Glycosyltransferase 2-like" evidence="4">
    <location>
        <begin position="6"/>
        <end position="173"/>
    </location>
</feature>
<dbReference type="AlphaFoldDB" id="A0A2N0ZE27"/>
<dbReference type="EMBL" id="PISD01000036">
    <property type="protein sequence ID" value="PKG27764.1"/>
    <property type="molecule type" value="Genomic_DNA"/>
</dbReference>
<dbReference type="RefSeq" id="WP_066190798.1">
    <property type="nucleotide sequence ID" value="NZ_JARMMB010000032.1"/>
</dbReference>
<dbReference type="PANTHER" id="PTHR22916:SF51">
    <property type="entry name" value="GLYCOSYLTRANSFERASE EPSH-RELATED"/>
    <property type="match status" value="1"/>
</dbReference>
<protein>
    <submittedName>
        <fullName evidence="5">Glycosyltransferase family 2 protein</fullName>
    </submittedName>
</protein>
<comment type="similarity">
    <text evidence="1">Belongs to the glycosyltransferase 2 family.</text>
</comment>
<sequence>MPSKVSIIVPVYKVEKYLHRCVDSLITQTYGDIEIILVNDGSPDECGKIIEEYKIRDHRVKAVHKENGGLSDARNEGMHYATGDYIYYVDSDDWVPEDSIKILVHALEFYKADIVQAAFYYSYDDYLLYDNRYFMKNHSPIILDNEELMSELVKNEVVKNFAWGKLYRRQVLEGLLFKKGVLFEDVFWAHLVMQRVHTYVIIHEPLYYYQQRNDSIVSTFSSRNLDLLTGLIERHEFIKRNYPGLIDESYRHILKVCFSYYLIILRNWKINKTGNDTSNIDQFIKKHYKYLKKAVKKDKYLMYQLKFFRIHPLFMIIYLGLAKVLRKIRLLPEQNHLQRIEKAKG</sequence>
<comment type="caution">
    <text evidence="5">The sequence shown here is derived from an EMBL/GenBank/DDBJ whole genome shotgun (WGS) entry which is preliminary data.</text>
</comment>
<dbReference type="SUPFAM" id="SSF53448">
    <property type="entry name" value="Nucleotide-diphospho-sugar transferases"/>
    <property type="match status" value="1"/>
</dbReference>
<accession>A0A2N0ZE27</accession>